<dbReference type="Pfam" id="PF13440">
    <property type="entry name" value="Polysacc_synt_3"/>
    <property type="match status" value="1"/>
</dbReference>
<reference evidence="8 9" key="1">
    <citation type="journal article" date="2021" name="Int. J. Syst. Evol. Microbiol.">
        <title>Salipiger mangrovisoli sp. nov., isolated from mangrove soil and the proposal for the reclassification of Paraphaeobacter pallidus as Salipiger pallidus comb. nov.</title>
        <authorList>
            <person name="Du J."/>
            <person name="Liu Y."/>
            <person name="Pei T."/>
            <person name="Deng M.R."/>
            <person name="Zhu H."/>
        </authorList>
    </citation>
    <scope>NUCLEOTIDE SEQUENCE [LARGE SCALE GENOMIC DNA]</scope>
    <source>
        <strain evidence="8 9">6D45A</strain>
    </source>
</reference>
<proteinExistence type="inferred from homology"/>
<evidence type="ECO:0000256" key="3">
    <source>
        <dbReference type="ARBA" id="ARBA00022475"/>
    </source>
</evidence>
<feature type="transmembrane region" description="Helical" evidence="7">
    <location>
        <begin position="442"/>
        <end position="460"/>
    </location>
</feature>
<keyword evidence="3" id="KW-1003">Cell membrane</keyword>
<keyword evidence="5 7" id="KW-1133">Transmembrane helix</keyword>
<evidence type="ECO:0000256" key="7">
    <source>
        <dbReference type="SAM" id="Phobius"/>
    </source>
</evidence>
<feature type="transmembrane region" description="Helical" evidence="7">
    <location>
        <begin position="415"/>
        <end position="436"/>
    </location>
</feature>
<feature type="transmembrane region" description="Helical" evidence="7">
    <location>
        <begin position="80"/>
        <end position="101"/>
    </location>
</feature>
<dbReference type="Proteomes" id="UP000607796">
    <property type="component" value="Unassembled WGS sequence"/>
</dbReference>
<dbReference type="RefSeq" id="WP_194136893.1">
    <property type="nucleotide sequence ID" value="NZ_JADFFK010000020.1"/>
</dbReference>
<keyword evidence="4 7" id="KW-0812">Transmembrane</keyword>
<gene>
    <name evidence="8" type="ORF">IQ782_22405</name>
</gene>
<dbReference type="PANTHER" id="PTHR30250:SF10">
    <property type="entry name" value="LIPOPOLYSACCHARIDE BIOSYNTHESIS PROTEIN WZXC"/>
    <property type="match status" value="1"/>
</dbReference>
<feature type="transmembrane region" description="Helical" evidence="7">
    <location>
        <begin position="366"/>
        <end position="394"/>
    </location>
</feature>
<keyword evidence="9" id="KW-1185">Reference proteome</keyword>
<feature type="transmembrane region" description="Helical" evidence="7">
    <location>
        <begin position="328"/>
        <end position="346"/>
    </location>
</feature>
<feature type="transmembrane region" description="Helical" evidence="7">
    <location>
        <begin position="159"/>
        <end position="192"/>
    </location>
</feature>
<feature type="transmembrane region" description="Helical" evidence="7">
    <location>
        <begin position="45"/>
        <end position="68"/>
    </location>
</feature>
<evidence type="ECO:0000256" key="5">
    <source>
        <dbReference type="ARBA" id="ARBA00022989"/>
    </source>
</evidence>
<comment type="caution">
    <text evidence="8">The sequence shown here is derived from an EMBL/GenBank/DDBJ whole genome shotgun (WGS) entry which is preliminary data.</text>
</comment>
<evidence type="ECO:0000256" key="1">
    <source>
        <dbReference type="ARBA" id="ARBA00004651"/>
    </source>
</evidence>
<dbReference type="InterPro" id="IPR050833">
    <property type="entry name" value="Poly_Biosynth_Transport"/>
</dbReference>
<organism evidence="8 9">
    <name type="scientific">Salipiger mangrovisoli</name>
    <dbReference type="NCBI Taxonomy" id="2865933"/>
    <lineage>
        <taxon>Bacteria</taxon>
        <taxon>Pseudomonadati</taxon>
        <taxon>Pseudomonadota</taxon>
        <taxon>Alphaproteobacteria</taxon>
        <taxon>Rhodobacterales</taxon>
        <taxon>Roseobacteraceae</taxon>
        <taxon>Salipiger</taxon>
    </lineage>
</organism>
<evidence type="ECO:0000256" key="2">
    <source>
        <dbReference type="ARBA" id="ARBA00007430"/>
    </source>
</evidence>
<dbReference type="PANTHER" id="PTHR30250">
    <property type="entry name" value="PST FAMILY PREDICTED COLANIC ACID TRANSPORTER"/>
    <property type="match status" value="1"/>
</dbReference>
<evidence type="ECO:0000313" key="8">
    <source>
        <dbReference type="EMBL" id="MBE9639613.1"/>
    </source>
</evidence>
<keyword evidence="6 7" id="KW-0472">Membrane</keyword>
<accession>A0ABR9X7U7</accession>
<comment type="similarity">
    <text evidence="2">Belongs to the polysaccharide synthase family.</text>
</comment>
<evidence type="ECO:0000256" key="4">
    <source>
        <dbReference type="ARBA" id="ARBA00022692"/>
    </source>
</evidence>
<feature type="transmembrane region" description="Helical" evidence="7">
    <location>
        <begin position="12"/>
        <end position="39"/>
    </location>
</feature>
<evidence type="ECO:0000313" key="9">
    <source>
        <dbReference type="Proteomes" id="UP000607796"/>
    </source>
</evidence>
<sequence length="489" mass="52645">MAFSPGKATKKNLLWAYLSFALTKGLNFVAVIIVTRYVAPAEFGLMAICLAIMGYFDIISRFGLGAALISAQERQEETAVAVFACGLISSGVMAFLMWQGAGPLAAIFDAPDLAPLLTAIAITLIIRASSMVHFSLLLRELGFRKKIIPDVTQGVAKGLISIALAIAGYGVWALIIGYVAGTIVASITLFIIRPWRPHSWPDLATMKHVMRYGSYLIGAETISATSRVLDNLLVGKFLGPAALGIYAISFRIPELAIKTFTSVAGSVLHPVMSRIQVNAEDLARFFYQALSYCALLVFGVGTAIAVLAGPMVHVLYTEDWYGMIEPMRLIALSFSVSVINLLPGVLLKTVGRTDLMFRVSLINLPFIALFLGVALPFGITAVAAAQLLLAFVPFWPTYVATKRVIDLSLSKVFDALRPALVCAGTASLAAVLVLHFLDGSELMRLLAGMAAYSCAYLIALRVQAPETFTAGARFLRHRLKLNFGKKVGT</sequence>
<dbReference type="EMBL" id="JADFFK010000020">
    <property type="protein sequence ID" value="MBE9639613.1"/>
    <property type="molecule type" value="Genomic_DNA"/>
</dbReference>
<comment type="subcellular location">
    <subcellularLocation>
        <location evidence="1">Cell membrane</location>
        <topology evidence="1">Multi-pass membrane protein</topology>
    </subcellularLocation>
</comment>
<feature type="transmembrane region" description="Helical" evidence="7">
    <location>
        <begin position="289"/>
        <end position="316"/>
    </location>
</feature>
<dbReference type="CDD" id="cd13127">
    <property type="entry name" value="MATE_tuaB_like"/>
    <property type="match status" value="1"/>
</dbReference>
<name>A0ABR9X7U7_9RHOB</name>
<evidence type="ECO:0000256" key="6">
    <source>
        <dbReference type="ARBA" id="ARBA00023136"/>
    </source>
</evidence>
<protein>
    <submittedName>
        <fullName evidence="8">Lipopolysaccharide biosynthesis protein</fullName>
    </submittedName>
</protein>
<feature type="transmembrane region" description="Helical" evidence="7">
    <location>
        <begin position="113"/>
        <end position="138"/>
    </location>
</feature>